<dbReference type="HAMAP" id="MF_00360">
    <property type="entry name" value="Ribosomal_bS6"/>
    <property type="match status" value="1"/>
</dbReference>
<sequence length="153" mass="17096">MRNYELTCILDANLANEELARALESIIAFIQGKGGILLSQDVKGKKALLAPIKSHREGTVAVLRFTMDASHVGDMEKHLKENTKVLRSLCLIARTRRTKDKTPHLVPSLGSSAPTLREQSFGSEAQDRRENTETKPMDLGEIDKKLEEIFKQP</sequence>
<protein>
    <recommendedName>
        <fullName evidence="2 3">Small ribosomal subunit protein bS6</fullName>
    </recommendedName>
</protein>
<dbReference type="GO" id="GO:0006412">
    <property type="term" value="P:translation"/>
    <property type="evidence" value="ECO:0007669"/>
    <property type="project" value="UniProtKB-UniRule"/>
</dbReference>
<feature type="compositionally biased region" description="Basic and acidic residues" evidence="4">
    <location>
        <begin position="125"/>
        <end position="153"/>
    </location>
</feature>
<dbReference type="Proteomes" id="UP000176901">
    <property type="component" value="Unassembled WGS sequence"/>
</dbReference>
<keyword evidence="3 5" id="KW-0689">Ribosomal protein</keyword>
<name>A0A1G2R327_9BACT</name>
<feature type="compositionally biased region" description="Polar residues" evidence="4">
    <location>
        <begin position="109"/>
        <end position="123"/>
    </location>
</feature>
<dbReference type="CDD" id="cd00473">
    <property type="entry name" value="bS6"/>
    <property type="match status" value="1"/>
</dbReference>
<feature type="region of interest" description="Disordered" evidence="4">
    <location>
        <begin position="100"/>
        <end position="153"/>
    </location>
</feature>
<comment type="similarity">
    <text evidence="1 3">Belongs to the bacterial ribosomal protein bS6 family.</text>
</comment>
<dbReference type="InterPro" id="IPR014717">
    <property type="entry name" value="Transl_elong_EF1B/ribsomal_bS6"/>
</dbReference>
<evidence type="ECO:0000313" key="6">
    <source>
        <dbReference type="Proteomes" id="UP000176901"/>
    </source>
</evidence>
<dbReference type="PANTHER" id="PTHR21011:SF1">
    <property type="entry name" value="SMALL RIBOSOMAL SUBUNIT PROTEIN BS6M"/>
    <property type="match status" value="1"/>
</dbReference>
<comment type="function">
    <text evidence="3">Binds together with bS18 to 16S ribosomal RNA.</text>
</comment>
<evidence type="ECO:0000256" key="1">
    <source>
        <dbReference type="ARBA" id="ARBA00009512"/>
    </source>
</evidence>
<dbReference type="GO" id="GO:0005840">
    <property type="term" value="C:ribosome"/>
    <property type="evidence" value="ECO:0007669"/>
    <property type="project" value="UniProtKB-KW"/>
</dbReference>
<dbReference type="AlphaFoldDB" id="A0A1G2R327"/>
<gene>
    <name evidence="3" type="primary">rpsF</name>
    <name evidence="5" type="ORF">A3C82_00815</name>
</gene>
<dbReference type="Pfam" id="PF01250">
    <property type="entry name" value="Ribosomal_S6"/>
    <property type="match status" value="1"/>
</dbReference>
<keyword evidence="3" id="KW-0694">RNA-binding</keyword>
<accession>A0A1G2R327</accession>
<keyword evidence="3" id="KW-0699">rRNA-binding</keyword>
<dbReference type="GO" id="GO:0070181">
    <property type="term" value="F:small ribosomal subunit rRNA binding"/>
    <property type="evidence" value="ECO:0007669"/>
    <property type="project" value="TreeGrafter"/>
</dbReference>
<dbReference type="GO" id="GO:0003735">
    <property type="term" value="F:structural constituent of ribosome"/>
    <property type="evidence" value="ECO:0007669"/>
    <property type="project" value="InterPro"/>
</dbReference>
<evidence type="ECO:0000256" key="2">
    <source>
        <dbReference type="ARBA" id="ARBA00035294"/>
    </source>
</evidence>
<dbReference type="GO" id="GO:0005737">
    <property type="term" value="C:cytoplasm"/>
    <property type="evidence" value="ECO:0007669"/>
    <property type="project" value="UniProtKB-ARBA"/>
</dbReference>
<dbReference type="STRING" id="1802451.A3C82_00815"/>
<reference evidence="5 6" key="1">
    <citation type="journal article" date="2016" name="Nat. Commun.">
        <title>Thousands of microbial genomes shed light on interconnected biogeochemical processes in an aquifer system.</title>
        <authorList>
            <person name="Anantharaman K."/>
            <person name="Brown C.T."/>
            <person name="Hug L.A."/>
            <person name="Sharon I."/>
            <person name="Castelle C.J."/>
            <person name="Probst A.J."/>
            <person name="Thomas B.C."/>
            <person name="Singh A."/>
            <person name="Wilkins M.J."/>
            <person name="Karaoz U."/>
            <person name="Brodie E.L."/>
            <person name="Williams K.H."/>
            <person name="Hubbard S.S."/>
            <person name="Banfield J.F."/>
        </authorList>
    </citation>
    <scope>NUCLEOTIDE SEQUENCE [LARGE SCALE GENOMIC DNA]</scope>
</reference>
<evidence type="ECO:0000313" key="5">
    <source>
        <dbReference type="EMBL" id="OHA66799.1"/>
    </source>
</evidence>
<keyword evidence="3" id="KW-0687">Ribonucleoprotein</keyword>
<proteinExistence type="inferred from homology"/>
<evidence type="ECO:0000256" key="3">
    <source>
        <dbReference type="HAMAP-Rule" id="MF_00360"/>
    </source>
</evidence>
<dbReference type="SUPFAM" id="SSF54995">
    <property type="entry name" value="Ribosomal protein S6"/>
    <property type="match status" value="1"/>
</dbReference>
<dbReference type="GO" id="GO:1990904">
    <property type="term" value="C:ribonucleoprotein complex"/>
    <property type="evidence" value="ECO:0007669"/>
    <property type="project" value="UniProtKB-KW"/>
</dbReference>
<evidence type="ECO:0000256" key="4">
    <source>
        <dbReference type="SAM" id="MobiDB-lite"/>
    </source>
</evidence>
<dbReference type="NCBIfam" id="TIGR00166">
    <property type="entry name" value="S6"/>
    <property type="match status" value="1"/>
</dbReference>
<comment type="caution">
    <text evidence="5">The sequence shown here is derived from an EMBL/GenBank/DDBJ whole genome shotgun (WGS) entry which is preliminary data.</text>
</comment>
<dbReference type="Gene3D" id="3.30.70.60">
    <property type="match status" value="1"/>
</dbReference>
<dbReference type="InterPro" id="IPR000529">
    <property type="entry name" value="Ribosomal_bS6"/>
</dbReference>
<dbReference type="PANTHER" id="PTHR21011">
    <property type="entry name" value="MITOCHONDRIAL 28S RIBOSOMAL PROTEIN S6"/>
    <property type="match status" value="1"/>
</dbReference>
<dbReference type="EMBL" id="MHTW01000024">
    <property type="protein sequence ID" value="OHA66799.1"/>
    <property type="molecule type" value="Genomic_DNA"/>
</dbReference>
<organism evidence="5 6">
    <name type="scientific">Candidatus Wildermuthbacteria bacterium RIFCSPHIGHO2_02_FULL_47_12</name>
    <dbReference type="NCBI Taxonomy" id="1802451"/>
    <lineage>
        <taxon>Bacteria</taxon>
        <taxon>Candidatus Wildermuthiibacteriota</taxon>
    </lineage>
</organism>
<dbReference type="InterPro" id="IPR035980">
    <property type="entry name" value="Ribosomal_bS6_sf"/>
</dbReference>
<dbReference type="InterPro" id="IPR020814">
    <property type="entry name" value="Ribosomal_S6_plastid/chlpt"/>
</dbReference>